<dbReference type="PROSITE" id="PS51257">
    <property type="entry name" value="PROKAR_LIPOPROTEIN"/>
    <property type="match status" value="1"/>
</dbReference>
<dbReference type="Gene3D" id="2.40.128.280">
    <property type="match status" value="1"/>
</dbReference>
<sequence length="257" mass="28563">MKQWMPFAALLLLAACNPEKKPAQETSDAQNQITGNWIEVMPANPKFIQGVTLNEDGSAASIGMKTLLYEQWQQTGDTLILSGKSVGNGQTIAFDDTLDIIRLTEDTLVVGKHGTYQRVYYRTEKVDAVDVVDSLKLVPDGGPIVAQTYKGTLPAASGPGIEYTVTIHHQEHSGDGVFQAALNYLEAENGKDRCDMIYGRQYTLRGHSGNKNATVLELISFDQKTKMFFEKKKDQLVMLDQQMNPIDSKLNYTLNRQ</sequence>
<dbReference type="AlphaFoldDB" id="A0A9E2P0S8"/>
<evidence type="ECO:0000259" key="1">
    <source>
        <dbReference type="Pfam" id="PF12702"/>
    </source>
</evidence>
<dbReference type="Pfam" id="PF04170">
    <property type="entry name" value="NlpE"/>
    <property type="match status" value="1"/>
</dbReference>
<feature type="domain" description="Lipocalin-like" evidence="1">
    <location>
        <begin position="30"/>
        <end position="122"/>
    </location>
</feature>
<evidence type="ECO:0000313" key="2">
    <source>
        <dbReference type="EMBL" id="MBU3852847.1"/>
    </source>
</evidence>
<evidence type="ECO:0000313" key="3">
    <source>
        <dbReference type="Proteomes" id="UP000823865"/>
    </source>
</evidence>
<dbReference type="Proteomes" id="UP000823865">
    <property type="component" value="Unassembled WGS sequence"/>
</dbReference>
<gene>
    <name evidence="2" type="ORF">H9789_03285</name>
</gene>
<dbReference type="EMBL" id="JAHLFU010000059">
    <property type="protein sequence ID" value="MBU3852847.1"/>
    <property type="molecule type" value="Genomic_DNA"/>
</dbReference>
<reference evidence="2" key="2">
    <citation type="submission" date="2021-04" db="EMBL/GenBank/DDBJ databases">
        <authorList>
            <person name="Gilroy R."/>
        </authorList>
    </citation>
    <scope>NUCLEOTIDE SEQUENCE</scope>
    <source>
        <strain evidence="2">G3-2149</strain>
    </source>
</reference>
<comment type="caution">
    <text evidence="2">The sequence shown here is derived from an EMBL/GenBank/DDBJ whole genome shotgun (WGS) entry which is preliminary data.</text>
</comment>
<name>A0A9E2P0S8_9BACT</name>
<organism evidence="2 3">
    <name type="scientific">Candidatus Paraprevotella stercoravium</name>
    <dbReference type="NCBI Taxonomy" id="2838725"/>
    <lineage>
        <taxon>Bacteria</taxon>
        <taxon>Pseudomonadati</taxon>
        <taxon>Bacteroidota</taxon>
        <taxon>Bacteroidia</taxon>
        <taxon>Bacteroidales</taxon>
        <taxon>Prevotellaceae</taxon>
        <taxon>Paraprevotella</taxon>
    </lineage>
</organism>
<dbReference type="Gene3D" id="2.40.128.640">
    <property type="match status" value="1"/>
</dbReference>
<accession>A0A9E2P0S8</accession>
<proteinExistence type="predicted"/>
<dbReference type="InterPro" id="IPR007298">
    <property type="entry name" value="Cu-R_lipoprotein_NlpE"/>
</dbReference>
<dbReference type="InterPro" id="IPR024311">
    <property type="entry name" value="Lipocalin-like"/>
</dbReference>
<protein>
    <submittedName>
        <fullName evidence="2">Copper resistance protein NlpE N-terminal domain-containing protein</fullName>
    </submittedName>
</protein>
<reference evidence="2" key="1">
    <citation type="journal article" date="2021" name="PeerJ">
        <title>Extensive microbial diversity within the chicken gut microbiome revealed by metagenomics and culture.</title>
        <authorList>
            <person name="Gilroy R."/>
            <person name="Ravi A."/>
            <person name="Getino M."/>
            <person name="Pursley I."/>
            <person name="Horton D.L."/>
            <person name="Alikhan N.F."/>
            <person name="Baker D."/>
            <person name="Gharbi K."/>
            <person name="Hall N."/>
            <person name="Watson M."/>
            <person name="Adriaenssens E.M."/>
            <person name="Foster-Nyarko E."/>
            <person name="Jarju S."/>
            <person name="Secka A."/>
            <person name="Antonio M."/>
            <person name="Oren A."/>
            <person name="Chaudhuri R.R."/>
            <person name="La Ragione R."/>
            <person name="Hildebrand F."/>
            <person name="Pallen M.J."/>
        </authorList>
    </citation>
    <scope>NUCLEOTIDE SEQUENCE</scope>
    <source>
        <strain evidence="2">G3-2149</strain>
    </source>
</reference>
<dbReference type="Pfam" id="PF12702">
    <property type="entry name" value="Lipocalin_3"/>
    <property type="match status" value="1"/>
</dbReference>